<feature type="region of interest" description="Disordered" evidence="2">
    <location>
        <begin position="541"/>
        <end position="573"/>
    </location>
</feature>
<keyword evidence="5" id="KW-1185">Reference proteome</keyword>
<protein>
    <submittedName>
        <fullName evidence="4">Uncharacterized protein</fullName>
    </submittedName>
</protein>
<dbReference type="Proteomes" id="UP001530377">
    <property type="component" value="Unassembled WGS sequence"/>
</dbReference>
<evidence type="ECO:0000256" key="3">
    <source>
        <dbReference type="SAM" id="Phobius"/>
    </source>
</evidence>
<keyword evidence="3" id="KW-0812">Transmembrane</keyword>
<organism evidence="4 5">
    <name type="scientific">Cyclostephanos tholiformis</name>
    <dbReference type="NCBI Taxonomy" id="382380"/>
    <lineage>
        <taxon>Eukaryota</taxon>
        <taxon>Sar</taxon>
        <taxon>Stramenopiles</taxon>
        <taxon>Ochrophyta</taxon>
        <taxon>Bacillariophyta</taxon>
        <taxon>Coscinodiscophyceae</taxon>
        <taxon>Thalassiosirophycidae</taxon>
        <taxon>Stephanodiscales</taxon>
        <taxon>Stephanodiscaceae</taxon>
        <taxon>Cyclostephanos</taxon>
    </lineage>
</organism>
<reference evidence="4 5" key="1">
    <citation type="submission" date="2024-10" db="EMBL/GenBank/DDBJ databases">
        <title>Updated reference genomes for cyclostephanoid diatoms.</title>
        <authorList>
            <person name="Roberts W.R."/>
            <person name="Alverson A.J."/>
        </authorList>
    </citation>
    <scope>NUCLEOTIDE SEQUENCE [LARGE SCALE GENOMIC DNA]</scope>
    <source>
        <strain evidence="4 5">AJA228-03</strain>
    </source>
</reference>
<accession>A0ABD3SCT5</accession>
<dbReference type="AlphaFoldDB" id="A0ABD3SCT5"/>
<keyword evidence="3" id="KW-0472">Membrane</keyword>
<keyword evidence="3" id="KW-1133">Transmembrane helix</keyword>
<evidence type="ECO:0000313" key="4">
    <source>
        <dbReference type="EMBL" id="KAL3822338.1"/>
    </source>
</evidence>
<feature type="transmembrane region" description="Helical" evidence="3">
    <location>
        <begin position="37"/>
        <end position="56"/>
    </location>
</feature>
<evidence type="ECO:0000256" key="1">
    <source>
        <dbReference type="SAM" id="Coils"/>
    </source>
</evidence>
<dbReference type="EMBL" id="JALLPB020000069">
    <property type="protein sequence ID" value="KAL3822338.1"/>
    <property type="molecule type" value="Genomic_DNA"/>
</dbReference>
<comment type="caution">
    <text evidence="4">The sequence shown here is derived from an EMBL/GenBank/DDBJ whole genome shotgun (WGS) entry which is preliminary data.</text>
</comment>
<feature type="coiled-coil region" evidence="1">
    <location>
        <begin position="392"/>
        <end position="419"/>
    </location>
</feature>
<name>A0ABD3SCT5_9STRA</name>
<evidence type="ECO:0000256" key="2">
    <source>
        <dbReference type="SAM" id="MobiDB-lite"/>
    </source>
</evidence>
<evidence type="ECO:0000313" key="5">
    <source>
        <dbReference type="Proteomes" id="UP001530377"/>
    </source>
</evidence>
<sequence>MQHLMARTIKLTIEYFLWHNVSSEISSQHQPFVTMQLATFPAVLFAALLVAIAPWTHGFIPVPHLRGQPRDAARLPVPPLHMGIMDEVRSGAFDLSDLLGGGDDESDEPSTSEMEKAYEMFLGQLVFSTNDPRIDIMDNYDLCADDRWLSWLERKINGTRDVEERSALRDLLDMIVDIKKRTELSRAAEERAAREAEEGERERIAAAEAEMEKGRSLSGADVLRRAAAVDTAGVSAAMVRERSAVAAAKTSFYEKDLTPEIRASYADLCSRVLPPYRAGDSPASIVYNNYDQFDAQFIKVLNERAQNGDGDSQAVLDALAVEQQKRVYAATEKLKEVLSKGDPMRMEGAIVKLGKEGKIDEPFLLLLEANADQARAAGATGPADLMLKLRKRAMAEKDKQSATKEIKLLRQLLRESDSNKREQLLTDAFTPKESLIVPGTAANAARAIDGEAPEEEKPVPEVPPPDFINCCKAVLLNFGNLNIDEERGDLSVQIKRIASEAEVVATRIYGKGMTQREQQDRAWKEQTTSIFDLEQLEIEAERRGESAPWSNPDAGDDLIPGFGPDGKMRIGGT</sequence>
<keyword evidence="1" id="KW-0175">Coiled coil</keyword>
<gene>
    <name evidence="4" type="ORF">ACHAXA_002653</name>
</gene>
<proteinExistence type="predicted"/>